<dbReference type="Pfam" id="PF05569">
    <property type="entry name" value="Peptidase_M56"/>
    <property type="match status" value="1"/>
</dbReference>
<accession>A0A3D6BRP9</accession>
<dbReference type="PANTHER" id="PTHR34978:SF3">
    <property type="entry name" value="SLR0241 PROTEIN"/>
    <property type="match status" value="1"/>
</dbReference>
<dbReference type="InterPro" id="IPR052173">
    <property type="entry name" value="Beta-lactam_resp_regulator"/>
</dbReference>
<keyword evidence="1" id="KW-1134">Transmembrane beta strand</keyword>
<dbReference type="InterPro" id="IPR039426">
    <property type="entry name" value="TonB-dep_rcpt-like"/>
</dbReference>
<protein>
    <recommendedName>
        <fullName evidence="3">Peptidase M56 domain-containing protein</fullName>
    </recommendedName>
</protein>
<gene>
    <name evidence="4" type="ORF">DHV22_09825</name>
</gene>
<dbReference type="InterPro" id="IPR008756">
    <property type="entry name" value="Peptidase_M56"/>
</dbReference>
<organism evidence="4 5">
    <name type="scientific">Xanthomarina gelatinilytica</name>
    <dbReference type="NCBI Taxonomy" id="1137281"/>
    <lineage>
        <taxon>Bacteria</taxon>
        <taxon>Pseudomonadati</taxon>
        <taxon>Bacteroidota</taxon>
        <taxon>Flavobacteriia</taxon>
        <taxon>Flavobacteriales</taxon>
        <taxon>Flavobacteriaceae</taxon>
        <taxon>Xanthomarina</taxon>
    </lineage>
</organism>
<evidence type="ECO:0000313" key="5">
    <source>
        <dbReference type="Proteomes" id="UP000263268"/>
    </source>
</evidence>
<keyword evidence="1" id="KW-0998">Cell outer membrane</keyword>
<dbReference type="EMBL" id="DPRK01000155">
    <property type="protein sequence ID" value="HCY81863.1"/>
    <property type="molecule type" value="Genomic_DNA"/>
</dbReference>
<feature type="transmembrane region" description="Helical" evidence="2">
    <location>
        <begin position="34"/>
        <end position="51"/>
    </location>
</feature>
<comment type="caution">
    <text evidence="4">The sequence shown here is derived from an EMBL/GenBank/DDBJ whole genome shotgun (WGS) entry which is preliminary data.</text>
</comment>
<feature type="transmembrane region" description="Helical" evidence="2">
    <location>
        <begin position="6"/>
        <end position="22"/>
    </location>
</feature>
<keyword evidence="2" id="KW-1133">Transmembrane helix</keyword>
<comment type="subcellular location">
    <subcellularLocation>
        <location evidence="1">Cell outer membrane</location>
        <topology evidence="1">Multi-pass membrane protein</topology>
    </subcellularLocation>
</comment>
<dbReference type="CDD" id="cd07341">
    <property type="entry name" value="M56_BlaR1_MecR1_like"/>
    <property type="match status" value="1"/>
</dbReference>
<keyword evidence="1 2" id="KW-0812">Transmembrane</keyword>
<dbReference type="Proteomes" id="UP000263268">
    <property type="component" value="Unassembled WGS sequence"/>
</dbReference>
<dbReference type="GO" id="GO:0009279">
    <property type="term" value="C:cell outer membrane"/>
    <property type="evidence" value="ECO:0007669"/>
    <property type="project" value="UniProtKB-SubCell"/>
</dbReference>
<reference evidence="4 5" key="1">
    <citation type="journal article" date="2018" name="Nat. Biotechnol.">
        <title>A standardized bacterial taxonomy based on genome phylogeny substantially revises the tree of life.</title>
        <authorList>
            <person name="Parks D.H."/>
            <person name="Chuvochina M."/>
            <person name="Waite D.W."/>
            <person name="Rinke C."/>
            <person name="Skarshewski A."/>
            <person name="Chaumeil P.A."/>
            <person name="Hugenholtz P."/>
        </authorList>
    </citation>
    <scope>NUCLEOTIDE SEQUENCE [LARGE SCALE GENOMIC DNA]</scope>
    <source>
        <strain evidence="4">UBA10227</strain>
    </source>
</reference>
<evidence type="ECO:0000256" key="1">
    <source>
        <dbReference type="PROSITE-ProRule" id="PRU01360"/>
    </source>
</evidence>
<name>A0A3D6BRP9_9FLAO</name>
<dbReference type="Gene3D" id="2.170.130.10">
    <property type="entry name" value="TonB-dependent receptor, plug domain"/>
    <property type="match status" value="1"/>
</dbReference>
<dbReference type="AlphaFoldDB" id="A0A3D6BRP9"/>
<feature type="transmembrane region" description="Helical" evidence="2">
    <location>
        <begin position="267"/>
        <end position="285"/>
    </location>
</feature>
<dbReference type="PANTHER" id="PTHR34978">
    <property type="entry name" value="POSSIBLE SENSOR-TRANSDUCER PROTEIN BLAR"/>
    <property type="match status" value="1"/>
</dbReference>
<keyword evidence="1 2" id="KW-0472">Membrane</keyword>
<keyword evidence="1" id="KW-0813">Transport</keyword>
<dbReference type="InterPro" id="IPR037066">
    <property type="entry name" value="Plug_dom_sf"/>
</dbReference>
<dbReference type="PROSITE" id="PS52016">
    <property type="entry name" value="TONB_DEPENDENT_REC_3"/>
    <property type="match status" value="1"/>
</dbReference>
<proteinExistence type="inferred from homology"/>
<comment type="similarity">
    <text evidence="1">Belongs to the TonB-dependent receptor family.</text>
</comment>
<evidence type="ECO:0000313" key="4">
    <source>
        <dbReference type="EMBL" id="HCY81863.1"/>
    </source>
</evidence>
<evidence type="ECO:0000256" key="2">
    <source>
        <dbReference type="SAM" id="Phobius"/>
    </source>
</evidence>
<sequence length="614" mass="70332">MAHYVIQVIAFQLFFLVVYDVFLKKETFFNWNRAYLLITAALSFMLPVIKIDRFKDIVPQQYIITLPEVVIGKQNPIVLDEVFIEGINQASSFSWSWMYLFYLGSAIAFSIFAYKLTNIIRLIYGNPKHHESNLQIVNLENSRDAFSFFNYIFIGKQLVKEERETILKHEWVHVKQKHSLDMLFFEILRIFFCFNPFIYMYQNRISVVHEFLADAEAVKHNKAQYYQNLLSQVFNAKQVSFINPFFKQSLIKKRIVMLHKSKSNRSNTWKLGIVLPLLALFLMSFNTKKVFVNATQNHTLNTLDNTTKPTQEVVVITKDFTDSDLEEIKNQLSKKGLILKFKGIKRNTSGEIIAIKIDVKSNNSNAKYNLNGEKAIAPIQISFEKNGDHIAIGNASSNSKEQKMVFISKDGKITEINTEKGSENVFVYKTKDGLEKEVELDVEQDGNVMFISDDAKVKTLKKGNRTIEIVTLSDDKDVIELETDGSLTSKTIWVTKEDSEVNWTSGENGNKERTYKVKITSSNEDVDNLKITSDDPSTNQKVKVLKLKEKEGFFISSDNGTPLFILDGKEITKDEMEKINPNIIAHVNVLKGDKAIEAYGEKAKDGVVEITTKK</sequence>
<evidence type="ECO:0000259" key="3">
    <source>
        <dbReference type="Pfam" id="PF05569"/>
    </source>
</evidence>
<feature type="domain" description="Peptidase M56" evidence="3">
    <location>
        <begin position="156"/>
        <end position="258"/>
    </location>
</feature>
<feature type="transmembrane region" description="Helical" evidence="2">
    <location>
        <begin position="96"/>
        <end position="114"/>
    </location>
</feature>